<gene>
    <name evidence="12" type="ORF">g.38639</name>
</gene>
<dbReference type="GO" id="GO:0010181">
    <property type="term" value="F:FMN binding"/>
    <property type="evidence" value="ECO:0007669"/>
    <property type="project" value="InterPro"/>
</dbReference>
<sequence>FYLCVSPALQAQHSTVKARVPLATMGQENGLNDKNAQNSSDKAGTESGLARIEFSGSNPFQLFREWHGEAREVNLVSPDALCFSTCSKDGVPSSRHMLLRRLDDDGFVLMTDGRSRKSNEIAENPLGSLAFLWSFRKDGSIINRQVRIDGRVEDLPQSSCQEIWEREPLYCKIRANICDQGRPVDWEDHKRIHDSWYEECLRKNTVPTIPDHVVYYKVIPTFMEFYLAHDNFIGDRLAFHCTDKDAKVWKMGRIAA</sequence>
<evidence type="ECO:0000259" key="11">
    <source>
        <dbReference type="Pfam" id="PF01243"/>
    </source>
</evidence>
<comment type="similarity">
    <text evidence="5">Belongs to the pyridoxamine 5'-phosphate oxidase family.</text>
</comment>
<organism evidence="12">
    <name type="scientific">Homalodisca liturata</name>
    <dbReference type="NCBI Taxonomy" id="320908"/>
    <lineage>
        <taxon>Eukaryota</taxon>
        <taxon>Metazoa</taxon>
        <taxon>Ecdysozoa</taxon>
        <taxon>Arthropoda</taxon>
        <taxon>Hexapoda</taxon>
        <taxon>Insecta</taxon>
        <taxon>Pterygota</taxon>
        <taxon>Neoptera</taxon>
        <taxon>Paraneoptera</taxon>
        <taxon>Hemiptera</taxon>
        <taxon>Auchenorrhyncha</taxon>
        <taxon>Membracoidea</taxon>
        <taxon>Cicadellidae</taxon>
        <taxon>Cicadellinae</taxon>
        <taxon>Proconiini</taxon>
        <taxon>Homalodisca</taxon>
    </lineage>
</organism>
<feature type="domain" description="Pyridoxamine 5'-phosphate oxidase N-terminal" evidence="11">
    <location>
        <begin position="75"/>
        <end position="179"/>
    </location>
</feature>
<evidence type="ECO:0000313" key="12">
    <source>
        <dbReference type="EMBL" id="JAS94757.1"/>
    </source>
</evidence>
<evidence type="ECO:0000256" key="3">
    <source>
        <dbReference type="ARBA" id="ARBA00004738"/>
    </source>
</evidence>
<dbReference type="InterPro" id="IPR011576">
    <property type="entry name" value="Pyridox_Oxase_N"/>
</dbReference>
<dbReference type="GO" id="GO:0004733">
    <property type="term" value="F:pyridoxamine phosphate oxidase activity"/>
    <property type="evidence" value="ECO:0007669"/>
    <property type="project" value="UniProtKB-EC"/>
</dbReference>
<dbReference type="Pfam" id="PF01243">
    <property type="entry name" value="PNPOx_N"/>
    <property type="match status" value="1"/>
</dbReference>
<comment type="pathway">
    <text evidence="4">Cofactor metabolism; pyridoxal 5'-phosphate salvage; pyridoxal 5'-phosphate from pyridoxine 5'-phosphate: step 1/1.</text>
</comment>
<dbReference type="InterPro" id="IPR012349">
    <property type="entry name" value="Split_barrel_FMN-bd"/>
</dbReference>
<evidence type="ECO:0000256" key="4">
    <source>
        <dbReference type="ARBA" id="ARBA00005037"/>
    </source>
</evidence>
<keyword evidence="7" id="KW-0285">Flavoprotein</keyword>
<evidence type="ECO:0000256" key="10">
    <source>
        <dbReference type="SAM" id="MobiDB-lite"/>
    </source>
</evidence>
<protein>
    <recommendedName>
        <fullName evidence="6">pyridoxal 5'-phosphate synthase</fullName>
        <ecNumber evidence="6">1.4.3.5</ecNumber>
    </recommendedName>
</protein>
<keyword evidence="9" id="KW-0560">Oxidoreductase</keyword>
<evidence type="ECO:0000256" key="6">
    <source>
        <dbReference type="ARBA" id="ARBA00012801"/>
    </source>
</evidence>
<name>A0A1B6J6F4_9HEMI</name>
<evidence type="ECO:0000256" key="9">
    <source>
        <dbReference type="ARBA" id="ARBA00023002"/>
    </source>
</evidence>
<dbReference type="UniPathway" id="UPA01068">
    <property type="reaction ID" value="UER00304"/>
</dbReference>
<proteinExistence type="inferred from homology"/>
<dbReference type="Gene3D" id="2.30.110.10">
    <property type="entry name" value="Electron Transport, Fmn-binding Protein, Chain A"/>
    <property type="match status" value="1"/>
</dbReference>
<evidence type="ECO:0000256" key="2">
    <source>
        <dbReference type="ARBA" id="ARBA00003691"/>
    </source>
</evidence>
<dbReference type="PANTHER" id="PTHR10851:SF4">
    <property type="entry name" value="PYRIDOXAL 5'-PHOSPHATE SYNTHASE"/>
    <property type="match status" value="1"/>
</dbReference>
<dbReference type="PANTHER" id="PTHR10851">
    <property type="entry name" value="PYRIDOXINE-5-PHOSPHATE OXIDASE"/>
    <property type="match status" value="1"/>
</dbReference>
<dbReference type="InterPro" id="IPR000659">
    <property type="entry name" value="Pyridox_Oxase"/>
</dbReference>
<evidence type="ECO:0000256" key="8">
    <source>
        <dbReference type="ARBA" id="ARBA00022643"/>
    </source>
</evidence>
<feature type="non-terminal residue" evidence="12">
    <location>
        <position position="1"/>
    </location>
</feature>
<evidence type="ECO:0000256" key="1">
    <source>
        <dbReference type="ARBA" id="ARBA00001917"/>
    </source>
</evidence>
<feature type="compositionally biased region" description="Polar residues" evidence="10">
    <location>
        <begin position="27"/>
        <end position="42"/>
    </location>
</feature>
<feature type="region of interest" description="Disordered" evidence="10">
    <location>
        <begin position="27"/>
        <end position="47"/>
    </location>
</feature>
<dbReference type="PIRSF" id="PIRSF000190">
    <property type="entry name" value="Pyd_amn-ph_oxd"/>
    <property type="match status" value="1"/>
</dbReference>
<comment type="pathway">
    <text evidence="3">Cofactor metabolism; pyridoxal 5'-phosphate salvage; pyridoxal 5'-phosphate from pyridoxamine 5'-phosphate: step 1/1.</text>
</comment>
<comment type="function">
    <text evidence="2">Catalyzes the oxidation of either pyridoxine 5'-phosphate (PNP) or pyridoxamine 5'-phosphate (PMP) into pyridoxal 5'-phosphate (PLP).</text>
</comment>
<dbReference type="EC" id="1.4.3.5" evidence="6"/>
<dbReference type="AlphaFoldDB" id="A0A1B6J6F4"/>
<comment type="cofactor">
    <cofactor evidence="1">
        <name>FMN</name>
        <dbReference type="ChEBI" id="CHEBI:58210"/>
    </cofactor>
</comment>
<evidence type="ECO:0000256" key="5">
    <source>
        <dbReference type="ARBA" id="ARBA00007301"/>
    </source>
</evidence>
<reference evidence="12" key="1">
    <citation type="submission" date="2015-11" db="EMBL/GenBank/DDBJ databases">
        <title>De novo transcriptome assembly of four potential Pierce s Disease insect vectors from Arizona vineyards.</title>
        <authorList>
            <person name="Tassone E.E."/>
        </authorList>
    </citation>
    <scope>NUCLEOTIDE SEQUENCE</scope>
</reference>
<evidence type="ECO:0000256" key="7">
    <source>
        <dbReference type="ARBA" id="ARBA00022630"/>
    </source>
</evidence>
<dbReference type="SUPFAM" id="SSF50475">
    <property type="entry name" value="FMN-binding split barrel"/>
    <property type="match status" value="1"/>
</dbReference>
<dbReference type="GO" id="GO:0008615">
    <property type="term" value="P:pyridoxine biosynthetic process"/>
    <property type="evidence" value="ECO:0007669"/>
    <property type="project" value="InterPro"/>
</dbReference>
<keyword evidence="8" id="KW-0288">FMN</keyword>
<accession>A0A1B6J6F4</accession>
<dbReference type="EMBL" id="GECU01012949">
    <property type="protein sequence ID" value="JAS94757.1"/>
    <property type="molecule type" value="Transcribed_RNA"/>
</dbReference>